<reference evidence="2" key="1">
    <citation type="journal article" date="2019" name="Int. J. Syst. Evol. Microbiol.">
        <title>The Global Catalogue of Microorganisms (GCM) 10K type strain sequencing project: providing services to taxonomists for standard genome sequencing and annotation.</title>
        <authorList>
            <consortium name="The Broad Institute Genomics Platform"/>
            <consortium name="The Broad Institute Genome Sequencing Center for Infectious Disease"/>
            <person name="Wu L."/>
            <person name="Ma J."/>
        </authorList>
    </citation>
    <scope>NUCLEOTIDE SEQUENCE [LARGE SCALE GENOMIC DNA]</scope>
    <source>
        <strain evidence="2">JCM 17983</strain>
    </source>
</reference>
<evidence type="ECO:0000313" key="1">
    <source>
        <dbReference type="EMBL" id="GAA4857898.1"/>
    </source>
</evidence>
<accession>A0ABP9DX91</accession>
<proteinExistence type="predicted"/>
<keyword evidence="2" id="KW-1185">Reference proteome</keyword>
<protein>
    <recommendedName>
        <fullName evidence="3">Type III secretion system (T3SS) SseB-like protein</fullName>
    </recommendedName>
</protein>
<sequence length="137" mass="14530">MTLSPENAAPLLTDEDVLARVDAIVGPARQDGCVWLMLVDGDRRQAPVVVPLEDTPRRPDPHLVQGLRDVLAHFADGPLDTAGGRGSCLFVLERLGPPGVRADDEEWADALGGAAVDAGLDTLGVYSSTPTGIRRLR</sequence>
<name>A0ABP9DX91_9PSEU</name>
<dbReference type="EMBL" id="BAABHQ010000001">
    <property type="protein sequence ID" value="GAA4857898.1"/>
    <property type="molecule type" value="Genomic_DNA"/>
</dbReference>
<dbReference type="Proteomes" id="UP001500457">
    <property type="component" value="Unassembled WGS sequence"/>
</dbReference>
<dbReference type="RefSeq" id="WP_274234776.1">
    <property type="nucleotide sequence ID" value="NZ_BAABHQ010000001.1"/>
</dbReference>
<comment type="caution">
    <text evidence="1">The sequence shown here is derived from an EMBL/GenBank/DDBJ whole genome shotgun (WGS) entry which is preliminary data.</text>
</comment>
<evidence type="ECO:0000313" key="2">
    <source>
        <dbReference type="Proteomes" id="UP001500457"/>
    </source>
</evidence>
<evidence type="ECO:0008006" key="3">
    <source>
        <dbReference type="Google" id="ProtNLM"/>
    </source>
</evidence>
<organism evidence="1 2">
    <name type="scientific">Actinomycetospora straminea</name>
    <dbReference type="NCBI Taxonomy" id="663607"/>
    <lineage>
        <taxon>Bacteria</taxon>
        <taxon>Bacillati</taxon>
        <taxon>Actinomycetota</taxon>
        <taxon>Actinomycetes</taxon>
        <taxon>Pseudonocardiales</taxon>
        <taxon>Pseudonocardiaceae</taxon>
        <taxon>Actinomycetospora</taxon>
    </lineage>
</organism>
<gene>
    <name evidence="1" type="ORF">GCM10023203_00700</name>
</gene>